<accession>A0A1J8NHV8</accession>
<dbReference type="Pfam" id="PF01168">
    <property type="entry name" value="Ala_racemase_N"/>
    <property type="match status" value="1"/>
</dbReference>
<evidence type="ECO:0000259" key="5">
    <source>
        <dbReference type="Pfam" id="PF01168"/>
    </source>
</evidence>
<dbReference type="Gene3D" id="3.20.20.10">
    <property type="entry name" value="Alanine racemase"/>
    <property type="match status" value="1"/>
</dbReference>
<comment type="cofactor">
    <cofactor evidence="3">
        <name>pyridoxal 5'-phosphate</name>
        <dbReference type="ChEBI" id="CHEBI:597326"/>
    </cofactor>
</comment>
<dbReference type="AlphaFoldDB" id="A0A1J8NHV8"/>
<proteinExistence type="inferred from homology"/>
<dbReference type="PIRSF" id="PIRSF004848">
    <property type="entry name" value="YBL036c_PLPDEIII"/>
    <property type="match status" value="1"/>
</dbReference>
<evidence type="ECO:0000256" key="4">
    <source>
        <dbReference type="RuleBase" id="RU004514"/>
    </source>
</evidence>
<dbReference type="OrthoDB" id="9804072at2"/>
<protein>
    <recommendedName>
        <fullName evidence="2">Pyridoxal phosphate homeostasis protein</fullName>
        <shortName evidence="2">PLP homeostasis protein</shortName>
    </recommendedName>
</protein>
<evidence type="ECO:0000256" key="3">
    <source>
        <dbReference type="PIRSR" id="PIRSR004848-1"/>
    </source>
</evidence>
<dbReference type="NCBIfam" id="TIGR00044">
    <property type="entry name" value="YggS family pyridoxal phosphate-dependent enzyme"/>
    <property type="match status" value="1"/>
</dbReference>
<feature type="modified residue" description="N6-(pyridoxal phosphate)lysine" evidence="2 3">
    <location>
        <position position="37"/>
    </location>
</feature>
<dbReference type="RefSeq" id="WP_071662963.1">
    <property type="nucleotide sequence ID" value="NZ_LUKY01000033.1"/>
</dbReference>
<comment type="function">
    <text evidence="2">Pyridoxal 5'-phosphate (PLP)-binding protein, which is involved in PLP homeostasis.</text>
</comment>
<sequence>MKNDIFNRLFQLRQKIRNAECRFGRSPGSVQLIAVSKTQNVEAIRAAITAGQFTFGESYVQEATEKILCLQNLKLEWHFIGRMQANKAKFIANNFSWIHSLADLRMAVKLNEYRKEASSTPLNVCIQVNLQKEVSKAGVYLEHLVYLAKSVDKLPYLNLRGLMAIPKPEKEFSCQRKSFKALRLILIKLQALGLQLDTLSMGMSEDFEAAIAEGATHIRLGTAIFGKRKL</sequence>
<dbReference type="InterPro" id="IPR029066">
    <property type="entry name" value="PLP-binding_barrel"/>
</dbReference>
<evidence type="ECO:0000256" key="2">
    <source>
        <dbReference type="HAMAP-Rule" id="MF_02087"/>
    </source>
</evidence>
<keyword evidence="7" id="KW-1185">Reference proteome</keyword>
<dbReference type="SUPFAM" id="SSF51419">
    <property type="entry name" value="PLP-binding barrel"/>
    <property type="match status" value="1"/>
</dbReference>
<feature type="domain" description="Alanine racemase N-terminal" evidence="5">
    <location>
        <begin position="12"/>
        <end position="227"/>
    </location>
</feature>
<evidence type="ECO:0000313" key="7">
    <source>
        <dbReference type="Proteomes" id="UP000183924"/>
    </source>
</evidence>
<name>A0A1J8NHV8_9COXI</name>
<dbReference type="InterPro" id="IPR001608">
    <property type="entry name" value="Ala_racemase_N"/>
</dbReference>
<comment type="caution">
    <text evidence="6">The sequence shown here is derived from an EMBL/GenBank/DDBJ whole genome shotgun (WGS) entry which is preliminary data.</text>
</comment>
<evidence type="ECO:0000313" key="6">
    <source>
        <dbReference type="EMBL" id="OIZ94474.1"/>
    </source>
</evidence>
<dbReference type="Proteomes" id="UP000183924">
    <property type="component" value="Unassembled WGS sequence"/>
</dbReference>
<dbReference type="PANTHER" id="PTHR10146">
    <property type="entry name" value="PROLINE SYNTHETASE CO-TRANSCRIBED BACTERIAL HOMOLOG PROTEIN"/>
    <property type="match status" value="1"/>
</dbReference>
<reference evidence="6 7" key="1">
    <citation type="submission" date="2016-03" db="EMBL/GenBank/DDBJ databases">
        <title>Comparative genomics of Rickettsiella.</title>
        <authorList>
            <person name="Chandler C."/>
            <person name="Wang Y."/>
        </authorList>
    </citation>
    <scope>NUCLEOTIDE SEQUENCE [LARGE SCALE GENOMIC DNA]</scope>
    <source>
        <strain evidence="6 7">RCFS May 2013</strain>
    </source>
</reference>
<dbReference type="GO" id="GO:0030170">
    <property type="term" value="F:pyridoxal phosphate binding"/>
    <property type="evidence" value="ECO:0007669"/>
    <property type="project" value="UniProtKB-UniRule"/>
</dbReference>
<dbReference type="STRING" id="1225476.A1D18_06465"/>
<dbReference type="HAMAP" id="MF_02087">
    <property type="entry name" value="PLP_homeostasis"/>
    <property type="match status" value="1"/>
</dbReference>
<evidence type="ECO:0000256" key="1">
    <source>
        <dbReference type="ARBA" id="ARBA00022898"/>
    </source>
</evidence>
<dbReference type="EMBL" id="LUKY01000033">
    <property type="protein sequence ID" value="OIZ94474.1"/>
    <property type="molecule type" value="Genomic_DNA"/>
</dbReference>
<dbReference type="InterPro" id="IPR011078">
    <property type="entry name" value="PyrdxlP_homeostasis"/>
</dbReference>
<dbReference type="FunFam" id="3.20.20.10:FF:000018">
    <property type="entry name" value="Pyridoxal phosphate homeostasis protein"/>
    <property type="match status" value="1"/>
</dbReference>
<comment type="similarity">
    <text evidence="2 4">Belongs to the pyridoxal phosphate-binding protein YggS/PROSC family.</text>
</comment>
<gene>
    <name evidence="6" type="ORF">A1D18_06465</name>
</gene>
<organism evidence="6 7">
    <name type="scientific">Candidatus Rickettsiella isopodorum</name>
    <dbReference type="NCBI Taxonomy" id="1225476"/>
    <lineage>
        <taxon>Bacteria</taxon>
        <taxon>Pseudomonadati</taxon>
        <taxon>Pseudomonadota</taxon>
        <taxon>Gammaproteobacteria</taxon>
        <taxon>Legionellales</taxon>
        <taxon>Coxiellaceae</taxon>
        <taxon>Rickettsiella</taxon>
    </lineage>
</organism>
<keyword evidence="1 2" id="KW-0663">Pyridoxal phosphate</keyword>
<dbReference type="PANTHER" id="PTHR10146:SF14">
    <property type="entry name" value="PYRIDOXAL PHOSPHATE HOMEOSTASIS PROTEIN"/>
    <property type="match status" value="1"/>
</dbReference>